<evidence type="ECO:0000313" key="3">
    <source>
        <dbReference type="Proteomes" id="UP000324513"/>
    </source>
</evidence>
<dbReference type="EMBL" id="VNHK01000006">
    <property type="protein sequence ID" value="TYO91770.1"/>
    <property type="molecule type" value="Genomic_DNA"/>
</dbReference>
<gene>
    <name evidence="2" type="ORF">LX74_02016</name>
</gene>
<keyword evidence="1" id="KW-0812">Transmembrane</keyword>
<comment type="caution">
    <text evidence="2">The sequence shown here is derived from an EMBL/GenBank/DDBJ whole genome shotgun (WGS) entry which is preliminary data.</text>
</comment>
<protein>
    <submittedName>
        <fullName evidence="2">Uncharacterized protein</fullName>
    </submittedName>
</protein>
<evidence type="ECO:0000256" key="1">
    <source>
        <dbReference type="SAM" id="Phobius"/>
    </source>
</evidence>
<keyword evidence="1" id="KW-1133">Transmembrane helix</keyword>
<evidence type="ECO:0000313" key="2">
    <source>
        <dbReference type="EMBL" id="TYO91770.1"/>
    </source>
</evidence>
<proteinExistence type="predicted"/>
<reference evidence="2 3" key="1">
    <citation type="submission" date="2019-07" db="EMBL/GenBank/DDBJ databases">
        <title>Genomic Encyclopedia of Archaeal and Bacterial Type Strains, Phase II (KMG-II): from individual species to whole genera.</title>
        <authorList>
            <person name="Goeker M."/>
        </authorList>
    </citation>
    <scope>NUCLEOTIDE SEQUENCE [LARGE SCALE GENOMIC DNA]</scope>
    <source>
        <strain evidence="2 3">DSM 14571</strain>
    </source>
</reference>
<keyword evidence="1" id="KW-0472">Membrane</keyword>
<sequence>MKNIDWPLTISVVKLAFLILGPLGLNYFIRTHMGYLLKDANVSILLNSKEYTLLKQKVF</sequence>
<accession>A0ABY3NFK4</accession>
<feature type="transmembrane region" description="Helical" evidence="1">
    <location>
        <begin position="6"/>
        <end position="29"/>
    </location>
</feature>
<dbReference type="Proteomes" id="UP000324513">
    <property type="component" value="Unassembled WGS sequence"/>
</dbReference>
<organism evidence="2 3">
    <name type="scientific">Elizabethkingia miricola</name>
    <name type="common">Chryseobacterium miricola</name>
    <dbReference type="NCBI Taxonomy" id="172045"/>
    <lineage>
        <taxon>Bacteria</taxon>
        <taxon>Pseudomonadati</taxon>
        <taxon>Bacteroidota</taxon>
        <taxon>Flavobacteriia</taxon>
        <taxon>Flavobacteriales</taxon>
        <taxon>Weeksellaceae</taxon>
        <taxon>Elizabethkingia</taxon>
    </lineage>
</organism>
<keyword evidence="3" id="KW-1185">Reference proteome</keyword>
<name>A0ABY3NFK4_ELIMR</name>